<dbReference type="RefSeq" id="WP_378289593.1">
    <property type="nucleotide sequence ID" value="NZ_JBHSON010000101.1"/>
</dbReference>
<accession>A0ABW1AET9</accession>
<proteinExistence type="predicted"/>
<sequence>MTLSEPSPEDIGALLYDLCVRLGFCLPPDEQAALRTSPPTDVDAFTEAVYRAEGLEGSPKDDLWMEVRETVRQTYEARPDTLA</sequence>
<keyword evidence="2" id="KW-1185">Reference proteome</keyword>
<name>A0ABW1AET9_9ACTN</name>
<comment type="caution">
    <text evidence="1">The sequence shown here is derived from an EMBL/GenBank/DDBJ whole genome shotgun (WGS) entry which is preliminary data.</text>
</comment>
<evidence type="ECO:0000313" key="2">
    <source>
        <dbReference type="Proteomes" id="UP001596074"/>
    </source>
</evidence>
<gene>
    <name evidence="1" type="ORF">ACFPZN_45985</name>
</gene>
<reference evidence="2" key="1">
    <citation type="journal article" date="2019" name="Int. J. Syst. Evol. Microbiol.">
        <title>The Global Catalogue of Microorganisms (GCM) 10K type strain sequencing project: providing services to taxonomists for standard genome sequencing and annotation.</title>
        <authorList>
            <consortium name="The Broad Institute Genomics Platform"/>
            <consortium name="The Broad Institute Genome Sequencing Center for Infectious Disease"/>
            <person name="Wu L."/>
            <person name="Ma J."/>
        </authorList>
    </citation>
    <scope>NUCLEOTIDE SEQUENCE [LARGE SCALE GENOMIC DNA]</scope>
    <source>
        <strain evidence="2">KCTC 42087</strain>
    </source>
</reference>
<evidence type="ECO:0000313" key="1">
    <source>
        <dbReference type="EMBL" id="MFC5753012.1"/>
    </source>
</evidence>
<dbReference type="EMBL" id="JBHSON010000101">
    <property type="protein sequence ID" value="MFC5753012.1"/>
    <property type="molecule type" value="Genomic_DNA"/>
</dbReference>
<protein>
    <submittedName>
        <fullName evidence="1">Uncharacterized protein</fullName>
    </submittedName>
</protein>
<organism evidence="1 2">
    <name type="scientific">Actinomadura rugatobispora</name>
    <dbReference type="NCBI Taxonomy" id="1994"/>
    <lineage>
        <taxon>Bacteria</taxon>
        <taxon>Bacillati</taxon>
        <taxon>Actinomycetota</taxon>
        <taxon>Actinomycetes</taxon>
        <taxon>Streptosporangiales</taxon>
        <taxon>Thermomonosporaceae</taxon>
        <taxon>Actinomadura</taxon>
    </lineage>
</organism>
<dbReference type="Proteomes" id="UP001596074">
    <property type="component" value="Unassembled WGS sequence"/>
</dbReference>